<dbReference type="CDD" id="cd01948">
    <property type="entry name" value="EAL"/>
    <property type="match status" value="1"/>
</dbReference>
<dbReference type="PANTHER" id="PTHR33121:SF80">
    <property type="entry name" value="CYCLIC DI-GMP PHOSPHODIESTERASE PDEL"/>
    <property type="match status" value="1"/>
</dbReference>
<sequence>MSMTLPNLDFSRPWLRLGCTLLLFGLPFSLGLWMLYNSHIQTLERQSEESAKQAVSLMETMLSHAEEANQAILPFLGKSCERALFALRQQVALVPFVRTVNLAGEEEAYCNSLFGPIRWPDRQENYIDGRLRLVSGSQVRADHPLLILRDNKEQGAAVSTIDGDYLRFMLVISGRPCKLLLHVGSQWLDDEGVLSDKEVALPTLASHETPSARYPLSIYAGHEISSLWLSLWQEKRWGALLLAGISLTFALLIWWLLGRPRSPVSELERALRNKEFVPYLQPLVASDGERVMGAEVLMRWQHPTAGLIRPDLFIPQAEASGLIVPMTTLIMEEVARELGMERQQVPHGFHISFNISAAHCREAGLLAECRRFLAHFAPGQVVLVLELTERELLVADPQTLSLFRRLNELGVRLAIDDFGTGHSSLRYLQQFQVDYLKIDKSFISRIGTESLSEHIVDNVIDLGSRLGLSLVAEGVEHPAQAQYLKTKGVTYQQGYLFGRPIPLGQFRAELNQNAANPRSVPAVAC</sequence>
<feature type="transmembrane region" description="Helical" evidence="3">
    <location>
        <begin position="14"/>
        <end position="36"/>
    </location>
</feature>
<organism evidence="5">
    <name type="scientific">Aeromonas sp. 19NY04SH05-1</name>
    <dbReference type="NCBI Taxonomy" id="2920537"/>
    <lineage>
        <taxon>Bacteria</taxon>
        <taxon>Pseudomonadati</taxon>
        <taxon>Pseudomonadota</taxon>
        <taxon>Gammaproteobacteria</taxon>
        <taxon>Aeromonadales</taxon>
        <taxon>Aeromonadaceae</taxon>
        <taxon>Aeromonas</taxon>
    </lineage>
</organism>
<dbReference type="GO" id="GO:0071111">
    <property type="term" value="F:cyclic-guanylate-specific phosphodiesterase activity"/>
    <property type="evidence" value="ECO:0007669"/>
    <property type="project" value="UniProtKB-EC"/>
</dbReference>
<proteinExistence type="predicted"/>
<gene>
    <name evidence="5" type="ORF">MRK42_19110</name>
</gene>
<evidence type="ECO:0000256" key="2">
    <source>
        <dbReference type="ARBA" id="ARBA00022636"/>
    </source>
</evidence>
<keyword evidence="3" id="KW-0812">Transmembrane</keyword>
<dbReference type="InterPro" id="IPR024744">
    <property type="entry name" value="CSS-motif_dom"/>
</dbReference>
<accession>A0AAU6T804</accession>
<dbReference type="RefSeq" id="WP_216993578.1">
    <property type="nucleotide sequence ID" value="NZ_CP095328.1"/>
</dbReference>
<feature type="domain" description="EAL" evidence="4">
    <location>
        <begin position="260"/>
        <end position="514"/>
    </location>
</feature>
<evidence type="ECO:0000256" key="1">
    <source>
        <dbReference type="ARBA" id="ARBA00012282"/>
    </source>
</evidence>
<evidence type="ECO:0000256" key="3">
    <source>
        <dbReference type="SAM" id="Phobius"/>
    </source>
</evidence>
<dbReference type="InterPro" id="IPR050706">
    <property type="entry name" value="Cyclic-di-GMP_PDE-like"/>
</dbReference>
<protein>
    <recommendedName>
        <fullName evidence="1">cyclic-guanylate-specific phosphodiesterase</fullName>
        <ecNumber evidence="1">3.1.4.52</ecNumber>
    </recommendedName>
</protein>
<evidence type="ECO:0000259" key="4">
    <source>
        <dbReference type="PROSITE" id="PS50883"/>
    </source>
</evidence>
<keyword evidence="3" id="KW-0472">Membrane</keyword>
<dbReference type="FunFam" id="3.20.20.450:FF:000001">
    <property type="entry name" value="Cyclic di-GMP phosphodiesterase yahA"/>
    <property type="match status" value="1"/>
</dbReference>
<feature type="transmembrane region" description="Helical" evidence="3">
    <location>
        <begin position="237"/>
        <end position="257"/>
    </location>
</feature>
<dbReference type="InterPro" id="IPR001633">
    <property type="entry name" value="EAL_dom"/>
</dbReference>
<dbReference type="Pfam" id="PF00563">
    <property type="entry name" value="EAL"/>
    <property type="match status" value="1"/>
</dbReference>
<dbReference type="EMBL" id="CP095328">
    <property type="protein sequence ID" value="XAG41056.1"/>
    <property type="molecule type" value="Genomic_DNA"/>
</dbReference>
<dbReference type="EC" id="3.1.4.52" evidence="1"/>
<name>A0AAU6T804_9GAMM</name>
<dbReference type="PROSITE" id="PS50883">
    <property type="entry name" value="EAL"/>
    <property type="match status" value="1"/>
</dbReference>
<dbReference type="AlphaFoldDB" id="A0AAU6T804"/>
<keyword evidence="3" id="KW-1133">Transmembrane helix</keyword>
<dbReference type="SMART" id="SM00052">
    <property type="entry name" value="EAL"/>
    <property type="match status" value="1"/>
</dbReference>
<evidence type="ECO:0000313" key="5">
    <source>
        <dbReference type="EMBL" id="XAG41056.1"/>
    </source>
</evidence>
<dbReference type="PANTHER" id="PTHR33121">
    <property type="entry name" value="CYCLIC DI-GMP PHOSPHODIESTERASE PDEF"/>
    <property type="match status" value="1"/>
</dbReference>
<keyword evidence="2" id="KW-0973">c-di-GMP</keyword>
<dbReference type="Pfam" id="PF12792">
    <property type="entry name" value="CSS-motif"/>
    <property type="match status" value="1"/>
</dbReference>
<reference evidence="5" key="1">
    <citation type="submission" date="2022-03" db="EMBL/GenBank/DDBJ databases">
        <title>Sea Food Isolates.</title>
        <authorList>
            <person name="Li C."/>
        </authorList>
    </citation>
    <scope>NUCLEOTIDE SEQUENCE</scope>
    <source>
        <strain evidence="5">19NY04SH05-1</strain>
    </source>
</reference>